<evidence type="ECO:0000256" key="1">
    <source>
        <dbReference type="ARBA" id="ARBA00023015"/>
    </source>
</evidence>
<sequence>MLGRTYDDEVCSIARSLEVIGERWSLLIIRNALFSGTTRFGDFQQRLGIATNVLTSRLDGFIATGLMEKGSGSAGAEYLLTEKGRDLRGVLVALTDWGDRWAAPDGPPIIYRHDKCPGQVHSQLVCDSCGADVSTAAASRGPGMPDERWTGTIR</sequence>
<feature type="domain" description="HTH hxlR-type" evidence="4">
    <location>
        <begin position="11"/>
        <end position="106"/>
    </location>
</feature>
<reference evidence="6" key="1">
    <citation type="journal article" date="2019" name="Int. J. Syst. Evol. Microbiol.">
        <title>The Global Catalogue of Microorganisms (GCM) 10K type strain sequencing project: providing services to taxonomists for standard genome sequencing and annotation.</title>
        <authorList>
            <consortium name="The Broad Institute Genomics Platform"/>
            <consortium name="The Broad Institute Genome Sequencing Center for Infectious Disease"/>
            <person name="Wu L."/>
            <person name="Ma J."/>
        </authorList>
    </citation>
    <scope>NUCLEOTIDE SEQUENCE [LARGE SCALE GENOMIC DNA]</scope>
    <source>
        <strain evidence="6">NBRC 106310</strain>
    </source>
</reference>
<dbReference type="SUPFAM" id="SSF46785">
    <property type="entry name" value="Winged helix' DNA-binding domain"/>
    <property type="match status" value="1"/>
</dbReference>
<dbReference type="InterPro" id="IPR036388">
    <property type="entry name" value="WH-like_DNA-bd_sf"/>
</dbReference>
<dbReference type="EMBL" id="AP027728">
    <property type="protein sequence ID" value="BDZ39460.1"/>
    <property type="molecule type" value="Genomic_DNA"/>
</dbReference>
<gene>
    <name evidence="5" type="ORF">GCM10025863_20740</name>
</gene>
<dbReference type="InterPro" id="IPR036390">
    <property type="entry name" value="WH_DNA-bd_sf"/>
</dbReference>
<dbReference type="InterPro" id="IPR002577">
    <property type="entry name" value="HTH_HxlR"/>
</dbReference>
<evidence type="ECO:0000313" key="6">
    <source>
        <dbReference type="Proteomes" id="UP001321543"/>
    </source>
</evidence>
<protein>
    <submittedName>
        <fullName evidence="5">HxlR family transcriptional regulator</fullName>
    </submittedName>
</protein>
<evidence type="ECO:0000259" key="4">
    <source>
        <dbReference type="PROSITE" id="PS51118"/>
    </source>
</evidence>
<evidence type="ECO:0000313" key="5">
    <source>
        <dbReference type="EMBL" id="BDZ39460.1"/>
    </source>
</evidence>
<dbReference type="Proteomes" id="UP001321543">
    <property type="component" value="Chromosome"/>
</dbReference>
<dbReference type="PANTHER" id="PTHR33204:SF18">
    <property type="entry name" value="TRANSCRIPTIONAL REGULATORY PROTEIN"/>
    <property type="match status" value="1"/>
</dbReference>
<accession>A0ABM8FV44</accession>
<dbReference type="Gene3D" id="1.10.10.10">
    <property type="entry name" value="Winged helix-like DNA-binding domain superfamily/Winged helix DNA-binding domain"/>
    <property type="match status" value="1"/>
</dbReference>
<organism evidence="5 6">
    <name type="scientific">Microbacterium suwonense</name>
    <dbReference type="NCBI Taxonomy" id="683047"/>
    <lineage>
        <taxon>Bacteria</taxon>
        <taxon>Bacillati</taxon>
        <taxon>Actinomycetota</taxon>
        <taxon>Actinomycetes</taxon>
        <taxon>Micrococcales</taxon>
        <taxon>Microbacteriaceae</taxon>
        <taxon>Microbacterium</taxon>
    </lineage>
</organism>
<keyword evidence="1" id="KW-0805">Transcription regulation</keyword>
<keyword evidence="2" id="KW-0238">DNA-binding</keyword>
<name>A0ABM8FV44_9MICO</name>
<dbReference type="Pfam" id="PF01638">
    <property type="entry name" value="HxlR"/>
    <property type="match status" value="1"/>
</dbReference>
<evidence type="ECO:0000256" key="2">
    <source>
        <dbReference type="ARBA" id="ARBA00023125"/>
    </source>
</evidence>
<evidence type="ECO:0000256" key="3">
    <source>
        <dbReference type="ARBA" id="ARBA00023163"/>
    </source>
</evidence>
<keyword evidence="6" id="KW-1185">Reference proteome</keyword>
<dbReference type="PANTHER" id="PTHR33204">
    <property type="entry name" value="TRANSCRIPTIONAL REGULATOR, MARR FAMILY"/>
    <property type="match status" value="1"/>
</dbReference>
<keyword evidence="3" id="KW-0804">Transcription</keyword>
<dbReference type="PROSITE" id="PS51118">
    <property type="entry name" value="HTH_HXLR"/>
    <property type="match status" value="1"/>
</dbReference>
<proteinExistence type="predicted"/>
<dbReference type="RefSeq" id="WP_286299630.1">
    <property type="nucleotide sequence ID" value="NZ_AP027728.1"/>
</dbReference>